<dbReference type="RefSeq" id="WP_008939989.1">
    <property type="nucleotide sequence ID" value="NZ_APAT01000022.1"/>
</dbReference>
<organism evidence="1 2">
    <name type="scientific">Marinobacter santoriniensis NKSG1</name>
    <dbReference type="NCBI Taxonomy" id="1288826"/>
    <lineage>
        <taxon>Bacteria</taxon>
        <taxon>Pseudomonadati</taxon>
        <taxon>Pseudomonadota</taxon>
        <taxon>Gammaproteobacteria</taxon>
        <taxon>Pseudomonadales</taxon>
        <taxon>Marinobacteraceae</taxon>
        <taxon>Marinobacter</taxon>
    </lineage>
</organism>
<keyword evidence="2" id="KW-1185">Reference proteome</keyword>
<reference evidence="1 2" key="1">
    <citation type="journal article" date="2013" name="Genome Announc.">
        <title>Genome Sequence of Hydrothermal Arsenic-Respiring Bacterium Marinobacter santoriniensis NKSG1T.</title>
        <authorList>
            <person name="Handley K.M."/>
            <person name="Upton M."/>
            <person name="Beatson S.A."/>
            <person name="Hery M."/>
            <person name="Lloyd J.R."/>
        </authorList>
    </citation>
    <scope>NUCLEOTIDE SEQUENCE [LARGE SCALE GENOMIC DNA]</scope>
    <source>
        <strain evidence="1 2">NKSG1</strain>
    </source>
</reference>
<dbReference type="STRING" id="1288826.MSNKSG1_14312"/>
<comment type="caution">
    <text evidence="1">The sequence shown here is derived from an EMBL/GenBank/DDBJ whole genome shotgun (WGS) entry which is preliminary data.</text>
</comment>
<dbReference type="InterPro" id="IPR032675">
    <property type="entry name" value="LRR_dom_sf"/>
</dbReference>
<accession>M7CQX8</accession>
<dbReference type="SUPFAM" id="SSF52058">
    <property type="entry name" value="L domain-like"/>
    <property type="match status" value="1"/>
</dbReference>
<gene>
    <name evidence="1" type="ORF">MSNKSG1_14312</name>
</gene>
<dbReference type="Proteomes" id="UP000011960">
    <property type="component" value="Unassembled WGS sequence"/>
</dbReference>
<dbReference type="eggNOG" id="COG4886">
    <property type="taxonomic scope" value="Bacteria"/>
</dbReference>
<protein>
    <submittedName>
        <fullName evidence="1">Internalin G</fullName>
    </submittedName>
</protein>
<dbReference type="Gene3D" id="3.80.10.10">
    <property type="entry name" value="Ribonuclease Inhibitor"/>
    <property type="match status" value="1"/>
</dbReference>
<proteinExistence type="predicted"/>
<dbReference type="AlphaFoldDB" id="M7CQX8"/>
<name>M7CQX8_9GAMM</name>
<evidence type="ECO:0000313" key="2">
    <source>
        <dbReference type="Proteomes" id="UP000011960"/>
    </source>
</evidence>
<evidence type="ECO:0000313" key="1">
    <source>
        <dbReference type="EMBL" id="EMP54490.1"/>
    </source>
</evidence>
<dbReference type="OrthoDB" id="6864918at2"/>
<sequence>MQFPFELTKSETAVSDDLSQLPLDSRYVACFGKAKHITALDKFTALRSLWLSGVNEKQAALVPKMDRVETLVIHDLRTPTLSILGSFPNLRTLLIWGNTKATKLTELSALKSLRVLGLEHFPKIRNIDEIGSLEGLEMLCLTGSMDTALKLDTLTPLANLKHLELLHITNLKVADESLSFVENLRRLKELQVSNQFPTEEYAALKAKCSQVKCTHFAPYIYSNLKCDNCGADQAMVIGKRKPFVCPSCSPLKLEKYQSQFENMVANAT</sequence>
<dbReference type="EMBL" id="APAT01000022">
    <property type="protein sequence ID" value="EMP54490.1"/>
    <property type="molecule type" value="Genomic_DNA"/>
</dbReference>